<feature type="transmembrane region" description="Helical" evidence="13">
    <location>
        <begin position="404"/>
        <end position="423"/>
    </location>
</feature>
<keyword evidence="10 13" id="KW-0472">Membrane</keyword>
<evidence type="ECO:0000256" key="11">
    <source>
        <dbReference type="ARBA" id="ARBA00023180"/>
    </source>
</evidence>
<evidence type="ECO:0000256" key="12">
    <source>
        <dbReference type="ARBA" id="ARBA00023303"/>
    </source>
</evidence>
<evidence type="ECO:0000256" key="10">
    <source>
        <dbReference type="ARBA" id="ARBA00023136"/>
    </source>
</evidence>
<evidence type="ECO:0000256" key="4">
    <source>
        <dbReference type="ARBA" id="ARBA00022673"/>
    </source>
</evidence>
<dbReference type="Gene3D" id="1.10.287.70">
    <property type="match status" value="2"/>
</dbReference>
<feature type="transmembrane region" description="Helical" evidence="13">
    <location>
        <begin position="474"/>
        <end position="497"/>
    </location>
</feature>
<keyword evidence="7" id="KW-0851">Voltage-gated channel</keyword>
<keyword evidence="6" id="KW-0106">Calcium</keyword>
<keyword evidence="11" id="KW-0325">Glycoprotein</keyword>
<evidence type="ECO:0000256" key="6">
    <source>
        <dbReference type="ARBA" id="ARBA00022837"/>
    </source>
</evidence>
<dbReference type="GO" id="GO:0045202">
    <property type="term" value="C:synapse"/>
    <property type="evidence" value="ECO:0007669"/>
    <property type="project" value="GOC"/>
</dbReference>
<keyword evidence="9" id="KW-0406">Ion transport</keyword>
<keyword evidence="2" id="KW-0813">Transport</keyword>
<dbReference type="InterPro" id="IPR005821">
    <property type="entry name" value="Ion_trans_dom"/>
</dbReference>
<evidence type="ECO:0000256" key="5">
    <source>
        <dbReference type="ARBA" id="ARBA00022692"/>
    </source>
</evidence>
<feature type="transmembrane region" description="Helical" evidence="13">
    <location>
        <begin position="82"/>
        <end position="102"/>
    </location>
</feature>
<evidence type="ECO:0000256" key="8">
    <source>
        <dbReference type="ARBA" id="ARBA00022989"/>
    </source>
</evidence>
<organism evidence="15">
    <name type="scientific">Echinostoma caproni</name>
    <dbReference type="NCBI Taxonomy" id="27848"/>
    <lineage>
        <taxon>Eukaryota</taxon>
        <taxon>Metazoa</taxon>
        <taxon>Spiralia</taxon>
        <taxon>Lophotrochozoa</taxon>
        <taxon>Platyhelminthes</taxon>
        <taxon>Trematoda</taxon>
        <taxon>Digenea</taxon>
        <taxon>Plagiorchiida</taxon>
        <taxon>Echinostomata</taxon>
        <taxon>Echinostomatoidea</taxon>
        <taxon>Echinostomatidae</taxon>
        <taxon>Echinostoma</taxon>
    </lineage>
</organism>
<accession>A0A183AAD9</accession>
<keyword evidence="3" id="KW-0109">Calcium transport</keyword>
<feature type="domain" description="Ion transport" evidence="14">
    <location>
        <begin position="133"/>
        <end position="210"/>
    </location>
</feature>
<dbReference type="Pfam" id="PF00520">
    <property type="entry name" value="Ion_trans"/>
    <property type="match status" value="3"/>
</dbReference>
<keyword evidence="4" id="KW-0107">Calcium channel</keyword>
<dbReference type="InterPro" id="IPR050599">
    <property type="entry name" value="VDCC_alpha-1_subunit"/>
</dbReference>
<reference evidence="15" key="1">
    <citation type="submission" date="2016-06" db="UniProtKB">
        <authorList>
            <consortium name="WormBaseParasite"/>
        </authorList>
    </citation>
    <scope>IDENTIFICATION</scope>
</reference>
<evidence type="ECO:0000256" key="13">
    <source>
        <dbReference type="SAM" id="Phobius"/>
    </source>
</evidence>
<dbReference type="GO" id="GO:0005891">
    <property type="term" value="C:voltage-gated calcium channel complex"/>
    <property type="evidence" value="ECO:0007669"/>
    <property type="project" value="TreeGrafter"/>
</dbReference>
<name>A0A183AAD9_9TREM</name>
<evidence type="ECO:0000256" key="1">
    <source>
        <dbReference type="ARBA" id="ARBA00004141"/>
    </source>
</evidence>
<dbReference type="WBParaSite" id="ECPE_0000393101-mRNA-1">
    <property type="protein sequence ID" value="ECPE_0000393101-mRNA-1"/>
    <property type="gene ID" value="ECPE_0000393101"/>
</dbReference>
<comment type="subcellular location">
    <subcellularLocation>
        <location evidence="1">Membrane</location>
        <topology evidence="1">Multi-pass membrane protein</topology>
    </subcellularLocation>
</comment>
<feature type="domain" description="Ion transport" evidence="14">
    <location>
        <begin position="382"/>
        <end position="556"/>
    </location>
</feature>
<dbReference type="SUPFAM" id="SSF81324">
    <property type="entry name" value="Voltage-gated potassium channels"/>
    <property type="match status" value="2"/>
</dbReference>
<keyword evidence="8 13" id="KW-1133">Transmembrane helix</keyword>
<evidence type="ECO:0000256" key="3">
    <source>
        <dbReference type="ARBA" id="ARBA00022568"/>
    </source>
</evidence>
<dbReference type="PANTHER" id="PTHR45628">
    <property type="entry name" value="VOLTAGE-DEPENDENT CALCIUM CHANNEL TYPE A SUBUNIT ALPHA-1"/>
    <property type="match status" value="1"/>
</dbReference>
<dbReference type="GO" id="GO:0007268">
    <property type="term" value="P:chemical synaptic transmission"/>
    <property type="evidence" value="ECO:0007669"/>
    <property type="project" value="TreeGrafter"/>
</dbReference>
<dbReference type="InterPro" id="IPR027359">
    <property type="entry name" value="Volt_channel_dom_sf"/>
</dbReference>
<evidence type="ECO:0000313" key="15">
    <source>
        <dbReference type="WBParaSite" id="ECPE_0000393101-mRNA-1"/>
    </source>
</evidence>
<dbReference type="GO" id="GO:0008331">
    <property type="term" value="F:high voltage-gated calcium channel activity"/>
    <property type="evidence" value="ECO:0007669"/>
    <property type="project" value="TreeGrafter"/>
</dbReference>
<evidence type="ECO:0000256" key="7">
    <source>
        <dbReference type="ARBA" id="ARBA00022882"/>
    </source>
</evidence>
<feature type="domain" description="Ion transport" evidence="14">
    <location>
        <begin position="50"/>
        <end position="126"/>
    </location>
</feature>
<keyword evidence="5 13" id="KW-0812">Transmembrane</keyword>
<dbReference type="PANTHER" id="PTHR45628:SF7">
    <property type="entry name" value="VOLTAGE-DEPENDENT CALCIUM CHANNEL TYPE A SUBUNIT ALPHA-1"/>
    <property type="match status" value="1"/>
</dbReference>
<sequence length="557" mass="62793">LAEDTTTAEERLRIIAARRRAEKQRIKLHGKESGQMDVAPEEMEYFEESKDYAEFVFLGLFIIEMLLKMYGLKIRIYFESSFNIFDCAVIVVGIFEVVWGFFHPDASFGISVLRAVRLLRIFKITRFNFDEGRPTQNFDTFVKALLTVFQILTGEDWNTVMYNGIRAQGGVASGGAIYSVYFVLVMLFDTLLNVFLAIAVDNLANAQELTEAEEAQAKRQEEATEEAMAAESNLPETVDVDEIGQTRCILTPGSDLQSYPNSLRNRLGGNLLADDEKAPGTQMQMSLLHQNGLPMVKMPLNHVGMINFTSTESDDTARLQGSGEQVQGKPVLPYSSMFIFAPTNALSQLYADTNYRTDRGPSITTEKKMNKATSPGELSLVVLKVIDLGVVLHPGSYFRDAWNILDAIVVFFALVAFVVSRIGSNTSAKNLNTIKSLRVLRVLRPLKTINRVPKLKAVFDCVVSSLKNVSSIFIVYWLFQFIFAVIAVQLFQGKFFYCNDASKMTREECQGYFFEYNERGEPYVQNRTWNVHEFNYDNVLNAMLTLFTVTTGEGWPA</sequence>
<evidence type="ECO:0000256" key="9">
    <source>
        <dbReference type="ARBA" id="ARBA00023065"/>
    </source>
</evidence>
<dbReference type="Gene3D" id="1.20.120.350">
    <property type="entry name" value="Voltage-gated potassium channels. Chain C"/>
    <property type="match status" value="1"/>
</dbReference>
<dbReference type="GO" id="GO:0098703">
    <property type="term" value="P:calcium ion import across plasma membrane"/>
    <property type="evidence" value="ECO:0007669"/>
    <property type="project" value="TreeGrafter"/>
</dbReference>
<dbReference type="AlphaFoldDB" id="A0A183AAD9"/>
<evidence type="ECO:0000256" key="2">
    <source>
        <dbReference type="ARBA" id="ARBA00022448"/>
    </source>
</evidence>
<proteinExistence type="predicted"/>
<keyword evidence="12" id="KW-0407">Ion channel</keyword>
<feature type="transmembrane region" description="Helical" evidence="13">
    <location>
        <begin position="52"/>
        <end position="70"/>
    </location>
</feature>
<protein>
    <submittedName>
        <fullName evidence="15">Ion_trans domain-containing protein</fullName>
    </submittedName>
</protein>
<evidence type="ECO:0000259" key="14">
    <source>
        <dbReference type="Pfam" id="PF00520"/>
    </source>
</evidence>
<feature type="transmembrane region" description="Helical" evidence="13">
    <location>
        <begin position="176"/>
        <end position="200"/>
    </location>
</feature>